<evidence type="ECO:0000313" key="2">
    <source>
        <dbReference type="Proteomes" id="UP000255163"/>
    </source>
</evidence>
<sequence>MIAFWSLMYIEPDGLPGFERSVTIHLNGGIVSEDILAAAFGAD</sequence>
<dbReference type="AlphaFoldDB" id="A0A376F4C7"/>
<organism evidence="1 2">
    <name type="scientific">Enterobacter asburiae</name>
    <dbReference type="NCBI Taxonomy" id="61645"/>
    <lineage>
        <taxon>Bacteria</taxon>
        <taxon>Pseudomonadati</taxon>
        <taxon>Pseudomonadota</taxon>
        <taxon>Gammaproteobacteria</taxon>
        <taxon>Enterobacterales</taxon>
        <taxon>Enterobacteriaceae</taxon>
        <taxon>Enterobacter</taxon>
        <taxon>Enterobacter cloacae complex</taxon>
    </lineage>
</organism>
<evidence type="ECO:0000313" key="1">
    <source>
        <dbReference type="EMBL" id="STD18833.1"/>
    </source>
</evidence>
<dbReference type="EMBL" id="UFYI01000007">
    <property type="protein sequence ID" value="STD18833.1"/>
    <property type="molecule type" value="Genomic_DNA"/>
</dbReference>
<reference evidence="1 2" key="1">
    <citation type="submission" date="2018-06" db="EMBL/GenBank/DDBJ databases">
        <authorList>
            <consortium name="Pathogen Informatics"/>
            <person name="Doyle S."/>
        </authorList>
    </citation>
    <scope>NUCLEOTIDE SEQUENCE [LARGE SCALE GENOMIC DNA]</scope>
    <source>
        <strain evidence="1 2">NCTC12123</strain>
    </source>
</reference>
<proteinExistence type="predicted"/>
<accession>A0A376F4C7</accession>
<gene>
    <name evidence="1" type="ORF">NCTC12123_00972</name>
</gene>
<name>A0A376F4C7_ENTAS</name>
<protein>
    <submittedName>
        <fullName evidence="1">Uncharacterized protein</fullName>
    </submittedName>
</protein>
<dbReference type="Proteomes" id="UP000255163">
    <property type="component" value="Unassembled WGS sequence"/>
</dbReference>